<organism evidence="1 2">
    <name type="scientific">Streptomyces viridochromogenes</name>
    <dbReference type="NCBI Taxonomy" id="1938"/>
    <lineage>
        <taxon>Bacteria</taxon>
        <taxon>Bacillati</taxon>
        <taxon>Actinomycetota</taxon>
        <taxon>Actinomycetes</taxon>
        <taxon>Kitasatosporales</taxon>
        <taxon>Streptomycetaceae</taxon>
        <taxon>Streptomyces</taxon>
    </lineage>
</organism>
<comment type="caution">
    <text evidence="1">The sequence shown here is derived from an EMBL/GenBank/DDBJ whole genome shotgun (WGS) entry which is preliminary data.</text>
</comment>
<accession>A0A0L8J994</accession>
<dbReference type="OrthoDB" id="4320046at2"/>
<proteinExistence type="predicted"/>
<gene>
    <name evidence="1" type="ORF">ADK34_35620</name>
</gene>
<name>A0A0L8J994_STRVR</name>
<dbReference type="PATRIC" id="fig|1938.6.peg.7690"/>
<dbReference type="EMBL" id="LGUP01000394">
    <property type="protein sequence ID" value="KOG10267.1"/>
    <property type="molecule type" value="Genomic_DNA"/>
</dbReference>
<evidence type="ECO:0000313" key="1">
    <source>
        <dbReference type="EMBL" id="KOG10267.1"/>
    </source>
</evidence>
<dbReference type="AlphaFoldDB" id="A0A0L8J994"/>
<dbReference type="RefSeq" id="WP_033210986.1">
    <property type="nucleotide sequence ID" value="NZ_LGUP01000394.1"/>
</dbReference>
<sequence>MSDLDDLVRELSDVPRALPKSERELGELLVHIKSAAGLWADLLYDVRQSAEHLAGPHATAALEIAFRRAEESYVELEIAHGAACPPSGRQD</sequence>
<protein>
    <submittedName>
        <fullName evidence="1">Uncharacterized protein</fullName>
    </submittedName>
</protein>
<dbReference type="Proteomes" id="UP000037023">
    <property type="component" value="Unassembled WGS sequence"/>
</dbReference>
<reference evidence="1 2" key="1">
    <citation type="submission" date="2015-06" db="EMBL/GenBank/DDBJ databases">
        <authorList>
            <person name="Hoefler B.C."/>
            <person name="Straight P.D."/>
        </authorList>
    </citation>
    <scope>NUCLEOTIDE SEQUENCE [LARGE SCALE GENOMIC DNA]</scope>
    <source>
        <strain evidence="1 2">NRRL 3427</strain>
    </source>
</reference>
<evidence type="ECO:0000313" key="2">
    <source>
        <dbReference type="Proteomes" id="UP000037023"/>
    </source>
</evidence>